<comment type="similarity">
    <text evidence="1">Belongs to the LytR/CpsA/Psr (LCP) family.</text>
</comment>
<dbReference type="InterPro" id="IPR004474">
    <property type="entry name" value="LytR_CpsA_psr"/>
</dbReference>
<evidence type="ECO:0000256" key="3">
    <source>
        <dbReference type="ARBA" id="ARBA00022968"/>
    </source>
</evidence>
<evidence type="ECO:0000313" key="9">
    <source>
        <dbReference type="Proteomes" id="UP000028875"/>
    </source>
</evidence>
<dbReference type="PANTHER" id="PTHR33392:SF3">
    <property type="entry name" value="POLYISOPRENYL-TEICHOIC ACID--PEPTIDOGLYCAN TEICHOIC ACID TRANSFERASE TAGT"/>
    <property type="match status" value="1"/>
</dbReference>
<dbReference type="RefSeq" id="WP_021289731.1">
    <property type="nucleotide sequence ID" value="NZ_BNER01000001.1"/>
</dbReference>
<dbReference type="AlphaFoldDB" id="A0A024Q8Y1"/>
<dbReference type="NCBIfam" id="TIGR00350">
    <property type="entry name" value="lytR_cpsA_psr"/>
    <property type="match status" value="1"/>
</dbReference>
<keyword evidence="3" id="KW-0735">Signal-anchor</keyword>
<keyword evidence="6" id="KW-0472">Membrane</keyword>
<evidence type="ECO:0000256" key="6">
    <source>
        <dbReference type="SAM" id="Phobius"/>
    </source>
</evidence>
<dbReference type="Gene3D" id="3.40.630.190">
    <property type="entry name" value="LCP protein"/>
    <property type="match status" value="1"/>
</dbReference>
<feature type="domain" description="Cell envelope-related transcriptional attenuator" evidence="7">
    <location>
        <begin position="100"/>
        <end position="247"/>
    </location>
</feature>
<dbReference type="EMBL" id="CCDP010000001">
    <property type="protein sequence ID" value="CDQ38386.1"/>
    <property type="molecule type" value="Genomic_DNA"/>
</dbReference>
<comment type="caution">
    <text evidence="8">The sequence shown here is derived from an EMBL/GenBank/DDBJ whole genome shotgun (WGS) entry which is preliminary data.</text>
</comment>
<evidence type="ECO:0000259" key="7">
    <source>
        <dbReference type="Pfam" id="PF03816"/>
    </source>
</evidence>
<feature type="transmembrane region" description="Helical" evidence="6">
    <location>
        <begin position="21"/>
        <end position="42"/>
    </location>
</feature>
<proteinExistence type="inferred from homology"/>
<name>A0A024Q8Y1_9BACI</name>
<dbReference type="Pfam" id="PF03816">
    <property type="entry name" value="LytR_cpsA_psr"/>
    <property type="match status" value="1"/>
</dbReference>
<reference evidence="8 9" key="1">
    <citation type="submission" date="2014-03" db="EMBL/GenBank/DDBJ databases">
        <authorList>
            <person name="Urmite Genomes U."/>
        </authorList>
    </citation>
    <scope>NUCLEOTIDE SEQUENCE [LARGE SCALE GENOMIC DNA]</scope>
    <source>
        <strain evidence="8 9">Vm-5</strain>
    </source>
</reference>
<dbReference type="STRING" id="1462526.BN990_00656"/>
<feature type="region of interest" description="Disordered" evidence="5">
    <location>
        <begin position="327"/>
        <end position="353"/>
    </location>
</feature>
<sequence length="353" mass="40079">MFVENQRMGKRKQEKRRKRRKLLIYAGIPLTLIIIAVLSYGYHIYSTAQDTADDSYQKVGRENEQSQLRHTAVNPIEDNVSVLIIGVDDSENRGYNEKSRSDALLLATFNKEENSVKLLSIPRDSYVNVPEYGYTKINHAHFIGGPKKTMETVEKFMNIPVDYYLRVNFEAFIEVVDSLGGIEYDVPFQMREMDSNDNQNAIQLSPGLQQLNGEETLALARSRKYDSDVERGKRQQEIIKTIVKEAASASSIFKLDDLIQAVGSNLKTNLSFDEMKSFMSYGMNTDLVMNTVNFEGTGGKLDDGLWYYQVDQTSRTAIENELRTHLDLSTSNAEQSEYNSTTDEAMSNSTTNN</sequence>
<reference evidence="9" key="2">
    <citation type="submission" date="2014-05" db="EMBL/GenBank/DDBJ databases">
        <title>Draft genome sequence of Virgibacillus massiliensis Vm-5.</title>
        <authorList>
            <person name="Khelaifia S."/>
            <person name="Croce O."/>
            <person name="Lagier J.C."/>
            <person name="Raoult D."/>
        </authorList>
    </citation>
    <scope>NUCLEOTIDE SEQUENCE [LARGE SCALE GENOMIC DNA]</scope>
    <source>
        <strain evidence="9">Vm-5</strain>
    </source>
</reference>
<evidence type="ECO:0000256" key="1">
    <source>
        <dbReference type="ARBA" id="ARBA00006068"/>
    </source>
</evidence>
<protein>
    <submittedName>
        <fullName evidence="8">Putative transcriptional regulator YwtF</fullName>
    </submittedName>
</protein>
<keyword evidence="2 6" id="KW-0812">Transmembrane</keyword>
<keyword evidence="9" id="KW-1185">Reference proteome</keyword>
<dbReference type="InterPro" id="IPR050922">
    <property type="entry name" value="LytR/CpsA/Psr_CW_biosynth"/>
</dbReference>
<evidence type="ECO:0000256" key="5">
    <source>
        <dbReference type="SAM" id="MobiDB-lite"/>
    </source>
</evidence>
<dbReference type="eggNOG" id="COG1316">
    <property type="taxonomic scope" value="Bacteria"/>
</dbReference>
<organism evidence="8 9">
    <name type="scientific">Virgibacillus massiliensis</name>
    <dbReference type="NCBI Taxonomy" id="1462526"/>
    <lineage>
        <taxon>Bacteria</taxon>
        <taxon>Bacillati</taxon>
        <taxon>Bacillota</taxon>
        <taxon>Bacilli</taxon>
        <taxon>Bacillales</taxon>
        <taxon>Bacillaceae</taxon>
        <taxon>Virgibacillus</taxon>
    </lineage>
</organism>
<keyword evidence="4 6" id="KW-1133">Transmembrane helix</keyword>
<dbReference type="PANTHER" id="PTHR33392">
    <property type="entry name" value="POLYISOPRENYL-TEICHOIC ACID--PEPTIDOGLYCAN TEICHOIC ACID TRANSFERASE TAGU"/>
    <property type="match status" value="1"/>
</dbReference>
<dbReference type="Proteomes" id="UP000028875">
    <property type="component" value="Unassembled WGS sequence"/>
</dbReference>
<evidence type="ECO:0000313" key="8">
    <source>
        <dbReference type="EMBL" id="CDQ38386.1"/>
    </source>
</evidence>
<dbReference type="GO" id="GO:0071555">
    <property type="term" value="P:cell wall organization"/>
    <property type="evidence" value="ECO:0007669"/>
    <property type="project" value="UniProtKB-KW"/>
</dbReference>
<evidence type="ECO:0000256" key="4">
    <source>
        <dbReference type="ARBA" id="ARBA00022989"/>
    </source>
</evidence>
<accession>A0A024Q8Y1</accession>
<evidence type="ECO:0000256" key="2">
    <source>
        <dbReference type="ARBA" id="ARBA00022692"/>
    </source>
</evidence>
<gene>
    <name evidence="8" type="primary">ywtF_2</name>
    <name evidence="8" type="ORF">BN990_00656</name>
</gene>